<evidence type="ECO:0000313" key="2">
    <source>
        <dbReference type="EMBL" id="RRT44433.1"/>
    </source>
</evidence>
<feature type="region of interest" description="Disordered" evidence="1">
    <location>
        <begin position="1"/>
        <end position="29"/>
    </location>
</feature>
<evidence type="ECO:0000256" key="1">
    <source>
        <dbReference type="SAM" id="MobiDB-lite"/>
    </source>
</evidence>
<gene>
    <name evidence="2" type="ORF">B296_00050621</name>
</gene>
<dbReference type="AlphaFoldDB" id="A0A426XY36"/>
<sequence>MQAQERGLDNFGDESNQRFGRREGKGRRRTLLVASGEDDGTGLVTEEALGNPDGARVSGALVEDGLGCEHLRRKGVPGRPGLQPIHLREHRLPLRASRYLLLRRRHGR</sequence>
<dbReference type="Proteomes" id="UP000287651">
    <property type="component" value="Unassembled WGS sequence"/>
</dbReference>
<reference evidence="2 3" key="1">
    <citation type="journal article" date="2014" name="Agronomy (Basel)">
        <title>A Draft Genome Sequence for Ensete ventricosum, the Drought-Tolerant Tree Against Hunger.</title>
        <authorList>
            <person name="Harrison J."/>
            <person name="Moore K.A."/>
            <person name="Paszkiewicz K."/>
            <person name="Jones T."/>
            <person name="Grant M."/>
            <person name="Ambacheew D."/>
            <person name="Muzemil S."/>
            <person name="Studholme D.J."/>
        </authorList>
    </citation>
    <scope>NUCLEOTIDE SEQUENCE [LARGE SCALE GENOMIC DNA]</scope>
</reference>
<accession>A0A426XY36</accession>
<proteinExistence type="predicted"/>
<dbReference type="EMBL" id="AMZH03016465">
    <property type="protein sequence ID" value="RRT44433.1"/>
    <property type="molecule type" value="Genomic_DNA"/>
</dbReference>
<name>A0A426XY36_ENSVE</name>
<evidence type="ECO:0000313" key="3">
    <source>
        <dbReference type="Proteomes" id="UP000287651"/>
    </source>
</evidence>
<protein>
    <submittedName>
        <fullName evidence="2">Uncharacterized protein</fullName>
    </submittedName>
</protein>
<organism evidence="2 3">
    <name type="scientific">Ensete ventricosum</name>
    <name type="common">Abyssinian banana</name>
    <name type="synonym">Musa ensete</name>
    <dbReference type="NCBI Taxonomy" id="4639"/>
    <lineage>
        <taxon>Eukaryota</taxon>
        <taxon>Viridiplantae</taxon>
        <taxon>Streptophyta</taxon>
        <taxon>Embryophyta</taxon>
        <taxon>Tracheophyta</taxon>
        <taxon>Spermatophyta</taxon>
        <taxon>Magnoliopsida</taxon>
        <taxon>Liliopsida</taxon>
        <taxon>Zingiberales</taxon>
        <taxon>Musaceae</taxon>
        <taxon>Ensete</taxon>
    </lineage>
</organism>
<comment type="caution">
    <text evidence="2">The sequence shown here is derived from an EMBL/GenBank/DDBJ whole genome shotgun (WGS) entry which is preliminary data.</text>
</comment>